<feature type="region of interest" description="Disordered" evidence="6">
    <location>
        <begin position="1"/>
        <end position="20"/>
    </location>
</feature>
<dbReference type="InterPro" id="IPR033749">
    <property type="entry name" value="Polyprenyl_synt_CS"/>
</dbReference>
<dbReference type="GO" id="GO:0004659">
    <property type="term" value="F:prenyltransferase activity"/>
    <property type="evidence" value="ECO:0007669"/>
    <property type="project" value="InterPro"/>
</dbReference>
<evidence type="ECO:0000256" key="5">
    <source>
        <dbReference type="ARBA" id="ARBA00022842"/>
    </source>
</evidence>
<sequence length="111" mass="11917">MSIISNRVTRTAQPPPAGRPLHIGAALAGGSARLRADLSAYALPVGEAFQLRDDLLGTYGDPEITGKPALDDIRQGKHTALLALAWRHATPAQRHQLTALISDWDMREEGA</sequence>
<gene>
    <name evidence="7" type="ORF">GCM10010339_78310</name>
</gene>
<dbReference type="SUPFAM" id="SSF48576">
    <property type="entry name" value="Terpenoid synthases"/>
    <property type="match status" value="1"/>
</dbReference>
<name>A0A918YRP9_9ACTN</name>
<evidence type="ECO:0000256" key="4">
    <source>
        <dbReference type="ARBA" id="ARBA00022723"/>
    </source>
</evidence>
<evidence type="ECO:0000256" key="3">
    <source>
        <dbReference type="ARBA" id="ARBA00022679"/>
    </source>
</evidence>
<keyword evidence="5" id="KW-0460">Magnesium</keyword>
<dbReference type="PANTHER" id="PTHR12001:SF85">
    <property type="entry name" value="SHORT CHAIN ISOPRENYL DIPHOSPHATE SYNTHASE"/>
    <property type="match status" value="1"/>
</dbReference>
<accession>A0A918YRP9</accession>
<dbReference type="EMBL" id="BMVG01000037">
    <property type="protein sequence ID" value="GHE12952.1"/>
    <property type="molecule type" value="Genomic_DNA"/>
</dbReference>
<evidence type="ECO:0000256" key="6">
    <source>
        <dbReference type="SAM" id="MobiDB-lite"/>
    </source>
</evidence>
<evidence type="ECO:0008006" key="9">
    <source>
        <dbReference type="Google" id="ProtNLM"/>
    </source>
</evidence>
<comment type="similarity">
    <text evidence="2">Belongs to the FPP/GGPP synthase family.</text>
</comment>
<evidence type="ECO:0000313" key="7">
    <source>
        <dbReference type="EMBL" id="GHE12952.1"/>
    </source>
</evidence>
<organism evidence="7 8">
    <name type="scientific">Streptomyces alanosinicus</name>
    <dbReference type="NCBI Taxonomy" id="68171"/>
    <lineage>
        <taxon>Bacteria</taxon>
        <taxon>Bacillati</taxon>
        <taxon>Actinomycetota</taxon>
        <taxon>Actinomycetes</taxon>
        <taxon>Kitasatosporales</taxon>
        <taxon>Streptomycetaceae</taxon>
        <taxon>Streptomyces</taxon>
    </lineage>
</organism>
<dbReference type="GO" id="GO:0008299">
    <property type="term" value="P:isoprenoid biosynthetic process"/>
    <property type="evidence" value="ECO:0007669"/>
    <property type="project" value="InterPro"/>
</dbReference>
<keyword evidence="4" id="KW-0479">Metal-binding</keyword>
<dbReference type="Pfam" id="PF00348">
    <property type="entry name" value="polyprenyl_synt"/>
    <property type="match status" value="1"/>
</dbReference>
<dbReference type="InterPro" id="IPR000092">
    <property type="entry name" value="Polyprenyl_synt"/>
</dbReference>
<proteinExistence type="inferred from homology"/>
<keyword evidence="3" id="KW-0808">Transferase</keyword>
<dbReference type="AlphaFoldDB" id="A0A918YRP9"/>
<evidence type="ECO:0000256" key="1">
    <source>
        <dbReference type="ARBA" id="ARBA00001946"/>
    </source>
</evidence>
<protein>
    <recommendedName>
        <fullName evidence="9">Polyprenyl synthetase family protein</fullName>
    </recommendedName>
</protein>
<feature type="compositionally biased region" description="Polar residues" evidence="6">
    <location>
        <begin position="1"/>
        <end position="12"/>
    </location>
</feature>
<dbReference type="GO" id="GO:0046872">
    <property type="term" value="F:metal ion binding"/>
    <property type="evidence" value="ECO:0007669"/>
    <property type="project" value="UniProtKB-KW"/>
</dbReference>
<dbReference type="RefSeq" id="WP_189958360.1">
    <property type="nucleotide sequence ID" value="NZ_BMVG01000037.1"/>
</dbReference>
<dbReference type="PANTHER" id="PTHR12001">
    <property type="entry name" value="GERANYLGERANYL PYROPHOSPHATE SYNTHASE"/>
    <property type="match status" value="1"/>
</dbReference>
<dbReference type="Gene3D" id="1.10.600.10">
    <property type="entry name" value="Farnesyl Diphosphate Synthase"/>
    <property type="match status" value="1"/>
</dbReference>
<reference evidence="7" key="1">
    <citation type="journal article" date="2014" name="Int. J. Syst. Evol. Microbiol.">
        <title>Complete genome sequence of Corynebacterium casei LMG S-19264T (=DSM 44701T), isolated from a smear-ripened cheese.</title>
        <authorList>
            <consortium name="US DOE Joint Genome Institute (JGI-PGF)"/>
            <person name="Walter F."/>
            <person name="Albersmeier A."/>
            <person name="Kalinowski J."/>
            <person name="Ruckert C."/>
        </authorList>
    </citation>
    <scope>NUCLEOTIDE SEQUENCE</scope>
    <source>
        <strain evidence="7">JCM 4714</strain>
    </source>
</reference>
<keyword evidence="8" id="KW-1185">Reference proteome</keyword>
<evidence type="ECO:0000313" key="8">
    <source>
        <dbReference type="Proteomes" id="UP000655443"/>
    </source>
</evidence>
<dbReference type="InterPro" id="IPR008949">
    <property type="entry name" value="Isoprenoid_synthase_dom_sf"/>
</dbReference>
<evidence type="ECO:0000256" key="2">
    <source>
        <dbReference type="ARBA" id="ARBA00006706"/>
    </source>
</evidence>
<dbReference type="PROSITE" id="PS00444">
    <property type="entry name" value="POLYPRENYL_SYNTHASE_2"/>
    <property type="match status" value="1"/>
</dbReference>
<reference evidence="7" key="2">
    <citation type="submission" date="2020-09" db="EMBL/GenBank/DDBJ databases">
        <authorList>
            <person name="Sun Q."/>
            <person name="Ohkuma M."/>
        </authorList>
    </citation>
    <scope>NUCLEOTIDE SEQUENCE</scope>
    <source>
        <strain evidence="7">JCM 4714</strain>
    </source>
</reference>
<dbReference type="Proteomes" id="UP000655443">
    <property type="component" value="Unassembled WGS sequence"/>
</dbReference>
<comment type="caution">
    <text evidence="7">The sequence shown here is derived from an EMBL/GenBank/DDBJ whole genome shotgun (WGS) entry which is preliminary data.</text>
</comment>
<comment type="cofactor">
    <cofactor evidence="1">
        <name>Mg(2+)</name>
        <dbReference type="ChEBI" id="CHEBI:18420"/>
    </cofactor>
</comment>